<gene>
    <name evidence="5" type="primary">hlcs</name>
</gene>
<proteinExistence type="inferred from homology"/>
<comment type="similarity">
    <text evidence="1">Belongs to the biotin--protein ligase family.</text>
</comment>
<evidence type="ECO:0000313" key="5">
    <source>
        <dbReference type="Ensembl" id="ENSSRHP00000081584.1"/>
    </source>
</evidence>
<dbReference type="Ensembl" id="ENSSRHT00000083795.1">
    <property type="protein sequence ID" value="ENSSRHP00000081584.1"/>
    <property type="gene ID" value="ENSSRHG00000040417.1"/>
</dbReference>
<evidence type="ECO:0000256" key="1">
    <source>
        <dbReference type="ARBA" id="ARBA00009934"/>
    </source>
</evidence>
<dbReference type="Proteomes" id="UP000472270">
    <property type="component" value="Unassembled WGS sequence"/>
</dbReference>
<dbReference type="PANTHER" id="PTHR12835:SF5">
    <property type="entry name" value="BIOTIN--PROTEIN LIGASE"/>
    <property type="match status" value="1"/>
</dbReference>
<reference evidence="5" key="2">
    <citation type="submission" date="2025-09" db="UniProtKB">
        <authorList>
            <consortium name="Ensembl"/>
        </authorList>
    </citation>
    <scope>IDENTIFICATION</scope>
</reference>
<evidence type="ECO:0000259" key="4">
    <source>
        <dbReference type="PROSITE" id="PS51733"/>
    </source>
</evidence>
<dbReference type="InterPro" id="IPR004408">
    <property type="entry name" value="Biotin_CoA_COase_ligase"/>
</dbReference>
<dbReference type="InterPro" id="IPR004143">
    <property type="entry name" value="BPL_LPL_catalytic"/>
</dbReference>
<dbReference type="PANTHER" id="PTHR12835">
    <property type="entry name" value="BIOTIN PROTEIN LIGASE"/>
    <property type="match status" value="1"/>
</dbReference>
<dbReference type="GeneID" id="107747605"/>
<evidence type="ECO:0000256" key="2">
    <source>
        <dbReference type="ARBA" id="ARBA00022598"/>
    </source>
</evidence>
<name>A0A673LTH6_9TELE</name>
<dbReference type="Gene3D" id="3.30.930.10">
    <property type="entry name" value="Bira Bifunctional Protein, Domain 2"/>
    <property type="match status" value="1"/>
</dbReference>
<dbReference type="InterPro" id="IPR045864">
    <property type="entry name" value="aa-tRNA-synth_II/BPL/LPL"/>
</dbReference>
<dbReference type="PROSITE" id="PS51733">
    <property type="entry name" value="BPL_LPL_CATALYTIC"/>
    <property type="match status" value="1"/>
</dbReference>
<dbReference type="SUPFAM" id="SSF55681">
    <property type="entry name" value="Class II aaRS and biotin synthetases"/>
    <property type="match status" value="1"/>
</dbReference>
<feature type="compositionally biased region" description="Basic and acidic residues" evidence="3">
    <location>
        <begin position="186"/>
        <end position="204"/>
    </location>
</feature>
<keyword evidence="6" id="KW-1185">Reference proteome</keyword>
<evidence type="ECO:0000256" key="3">
    <source>
        <dbReference type="SAM" id="MobiDB-lite"/>
    </source>
</evidence>
<dbReference type="AlphaFoldDB" id="A0A673LTH6"/>
<dbReference type="CTD" id="3141"/>
<dbReference type="GO" id="GO:0004077">
    <property type="term" value="F:biotin--[biotin carboxyl-carrier protein] ligase activity"/>
    <property type="evidence" value="ECO:0007669"/>
    <property type="project" value="InterPro"/>
</dbReference>
<feature type="region of interest" description="Disordered" evidence="3">
    <location>
        <begin position="183"/>
        <end position="221"/>
    </location>
</feature>
<feature type="domain" description="BPL/LPL catalytic" evidence="4">
    <location>
        <begin position="563"/>
        <end position="761"/>
    </location>
</feature>
<protein>
    <recommendedName>
        <fullName evidence="4">BPL/LPL catalytic domain-containing protein</fullName>
    </recommendedName>
</protein>
<keyword evidence="2" id="KW-0436">Ligase</keyword>
<accession>A0A673LTH6</accession>
<dbReference type="GO" id="GO:0005737">
    <property type="term" value="C:cytoplasm"/>
    <property type="evidence" value="ECO:0007669"/>
    <property type="project" value="TreeGrafter"/>
</dbReference>
<dbReference type="Pfam" id="PF02237">
    <property type="entry name" value="BPL_C"/>
    <property type="match status" value="1"/>
</dbReference>
<sequence length="834" mass="92623">MLITLCYIYLWLRFQRHYTAVIRTALYRLSGGQSSFTFCALKPERVDLPREDTLFLRLGDRVIYITEQQACVDLSKWTLLGSSLICGRRLESIAFIIEATSRQKVPASPYRTNEKVLNWSDYCLPLAHSPGQPYRAVAEASLENFSRLGVAFMEERLHMGNGLIPEKIVSVLLRETALSELFEQQQDGRRIEAERHSEPTEPRDSPQPPRKSSLHLEQQHMDGHHLHLSSCHECLELENSTILSVKCASAENIPDLPDDEEESGRRNASGKPPNLLVFTGGCEEQFQKIRSLLEECVDTERYAIYHLRPQQALSEPWLENTLLLVLATDETLTPQLQLRFLSYLSHGGKLLGLSSSLCPAGLTLRPRDVQNDCICSLTFSRSDSTELQLSVLSSGSVYERDGAGGGEVELWGQISARDEPEMAIVRVTHGEDSGEAVLCQVRLETAPDAHDAQGSAGFSELKMSNGRRYEVLTEILTSLGLSCELSQVPPHSPIYLLSTDSEQTGSFLRWLQEQAGGSGGVLRSAAGVLKVVWAGDEPPDLCEGERVLHTEPPQSFSEHFSLQTYRQHLQTQRLGRTVLYADVTSSTMSMLDGLMSQSPQETGLIAIAARQTQGKGRGGNAWLSPLGCALFTLHLQLPVDSRLGQRIPFLQHLAALAVVESVRTLPGYEDVDLRLKWPNDIYYSNLMKLGGVLVNSTVTGQTFSLLIGCGFNVSNSNPTVCINDLVLQQNREHGLGLDALAPDQLIARSVTLLERFVSDFQLRGPQALLQLYYSRWVHSGTRVRLWSEDGPEAQVLGLDENGFLQVQTGDQVVSVQPDGNSFDMLRNLVVTKTR</sequence>
<reference evidence="5" key="1">
    <citation type="submission" date="2025-08" db="UniProtKB">
        <authorList>
            <consortium name="Ensembl"/>
        </authorList>
    </citation>
    <scope>IDENTIFICATION</scope>
</reference>
<dbReference type="CDD" id="cd16442">
    <property type="entry name" value="BPL"/>
    <property type="match status" value="1"/>
</dbReference>
<dbReference type="NCBIfam" id="TIGR00121">
    <property type="entry name" value="birA_ligase"/>
    <property type="match status" value="1"/>
</dbReference>
<dbReference type="KEGG" id="srx:107747605"/>
<organism evidence="5 6">
    <name type="scientific">Sinocyclocheilus rhinocerous</name>
    <dbReference type="NCBI Taxonomy" id="307959"/>
    <lineage>
        <taxon>Eukaryota</taxon>
        <taxon>Metazoa</taxon>
        <taxon>Chordata</taxon>
        <taxon>Craniata</taxon>
        <taxon>Vertebrata</taxon>
        <taxon>Euteleostomi</taxon>
        <taxon>Actinopterygii</taxon>
        <taxon>Neopterygii</taxon>
        <taxon>Teleostei</taxon>
        <taxon>Ostariophysi</taxon>
        <taxon>Cypriniformes</taxon>
        <taxon>Cyprinidae</taxon>
        <taxon>Cyprininae</taxon>
        <taxon>Sinocyclocheilus</taxon>
    </lineage>
</organism>
<dbReference type="RefSeq" id="XP_016417691.1">
    <property type="nucleotide sequence ID" value="XM_016562205.1"/>
</dbReference>
<evidence type="ECO:0000313" key="6">
    <source>
        <dbReference type="Proteomes" id="UP000472270"/>
    </source>
</evidence>
<dbReference type="Pfam" id="PF03099">
    <property type="entry name" value="BPL_LplA_LipB"/>
    <property type="match status" value="1"/>
</dbReference>
<dbReference type="OrthoDB" id="10250105at2759"/>
<dbReference type="InterPro" id="IPR003142">
    <property type="entry name" value="BPL_C"/>
</dbReference>